<dbReference type="Gene3D" id="2.60.120.10">
    <property type="entry name" value="Jelly Rolls"/>
    <property type="match status" value="1"/>
</dbReference>
<dbReference type="Proteomes" id="UP000324611">
    <property type="component" value="Unassembled WGS sequence"/>
</dbReference>
<reference evidence="2 3" key="1">
    <citation type="submission" date="2019-09" db="EMBL/GenBank/DDBJ databases">
        <title>Chitinophaga ginsengihumi sp. nov., isolated from soil of ginseng rhizosphere.</title>
        <authorList>
            <person name="Lee J."/>
        </authorList>
    </citation>
    <scope>NUCLEOTIDE SEQUENCE [LARGE SCALE GENOMIC DNA]</scope>
    <source>
        <strain evidence="2 3">BN140078</strain>
    </source>
</reference>
<comment type="caution">
    <text evidence="2">The sequence shown here is derived from an EMBL/GenBank/DDBJ whole genome shotgun (WGS) entry which is preliminary data.</text>
</comment>
<dbReference type="SUPFAM" id="SSF51182">
    <property type="entry name" value="RmlC-like cupins"/>
    <property type="match status" value="1"/>
</dbReference>
<dbReference type="InterPro" id="IPR011051">
    <property type="entry name" value="RmlC_Cupin_sf"/>
</dbReference>
<dbReference type="PANTHER" id="PTHR36114">
    <property type="entry name" value="16.7 KDA PROTEIN IN WHIE LOCUS"/>
    <property type="match status" value="1"/>
</dbReference>
<dbReference type="InterPro" id="IPR052044">
    <property type="entry name" value="PKS_Associated_Protein"/>
</dbReference>
<dbReference type="AlphaFoldDB" id="A0A5B2VQD6"/>
<protein>
    <submittedName>
        <fullName evidence="2">Cupin domain-containing protein</fullName>
    </submittedName>
</protein>
<keyword evidence="3" id="KW-1185">Reference proteome</keyword>
<reference evidence="2 3" key="2">
    <citation type="submission" date="2019-09" db="EMBL/GenBank/DDBJ databases">
        <authorList>
            <person name="Jin C."/>
        </authorList>
    </citation>
    <scope>NUCLEOTIDE SEQUENCE [LARGE SCALE GENOMIC DNA]</scope>
    <source>
        <strain evidence="2 3">BN140078</strain>
    </source>
</reference>
<dbReference type="CDD" id="cd02226">
    <property type="entry name" value="cupin_YdbB-like"/>
    <property type="match status" value="1"/>
</dbReference>
<dbReference type="InterPro" id="IPR014710">
    <property type="entry name" value="RmlC-like_jellyroll"/>
</dbReference>
<dbReference type="PANTHER" id="PTHR36114:SF1">
    <property type="entry name" value="16.7 KDA PROTEIN IN WHIE LOCUS"/>
    <property type="match status" value="1"/>
</dbReference>
<evidence type="ECO:0000313" key="3">
    <source>
        <dbReference type="Proteomes" id="UP000324611"/>
    </source>
</evidence>
<dbReference type="RefSeq" id="WP_149842057.1">
    <property type="nucleotide sequence ID" value="NZ_VUOC01000004.1"/>
</dbReference>
<evidence type="ECO:0000313" key="2">
    <source>
        <dbReference type="EMBL" id="KAA2240878.1"/>
    </source>
</evidence>
<feature type="domain" description="Cupin type-2" evidence="1">
    <location>
        <begin position="38"/>
        <end position="93"/>
    </location>
</feature>
<gene>
    <name evidence="2" type="ORF">F0L74_32630</name>
</gene>
<dbReference type="Pfam" id="PF07883">
    <property type="entry name" value="Cupin_2"/>
    <property type="match status" value="1"/>
</dbReference>
<proteinExistence type="predicted"/>
<name>A0A5B2VQD6_9BACT</name>
<dbReference type="EMBL" id="VUOC01000004">
    <property type="protein sequence ID" value="KAA2240878.1"/>
    <property type="molecule type" value="Genomic_DNA"/>
</dbReference>
<evidence type="ECO:0000259" key="1">
    <source>
        <dbReference type="Pfam" id="PF07883"/>
    </source>
</evidence>
<organism evidence="2 3">
    <name type="scientific">Chitinophaga agrisoli</name>
    <dbReference type="NCBI Taxonomy" id="2607653"/>
    <lineage>
        <taxon>Bacteria</taxon>
        <taxon>Pseudomonadati</taxon>
        <taxon>Bacteroidota</taxon>
        <taxon>Chitinophagia</taxon>
        <taxon>Chitinophagales</taxon>
        <taxon>Chitinophagaceae</taxon>
        <taxon>Chitinophaga</taxon>
    </lineage>
</organism>
<dbReference type="InterPro" id="IPR013096">
    <property type="entry name" value="Cupin_2"/>
</dbReference>
<accession>A0A5B2VQD6</accession>
<sequence>MITNINIREKYDKITEYWTPKIIGELNGQHVKLAKVKGDFLWHSHDNEDELFIVYKGTLYIEFRDKTVTVPEGQLIIVPKGVEHRPYTNGEEVWIMLLEPKEILHTGNVIDEKTVTNLEWI</sequence>